<dbReference type="GO" id="GO:0008233">
    <property type="term" value="F:peptidase activity"/>
    <property type="evidence" value="ECO:0007669"/>
    <property type="project" value="UniProtKB-KW"/>
</dbReference>
<keyword evidence="2" id="KW-0378">Hydrolase</keyword>
<comment type="caution">
    <text evidence="2">The sequence shown here is derived from an EMBL/GenBank/DDBJ whole genome shotgun (WGS) entry which is preliminary data.</text>
</comment>
<name>A0ABX2A719_9MICO</name>
<dbReference type="Proteomes" id="UP000757540">
    <property type="component" value="Unassembled WGS sequence"/>
</dbReference>
<dbReference type="GO" id="GO:0006508">
    <property type="term" value="P:proteolysis"/>
    <property type="evidence" value="ECO:0007669"/>
    <property type="project" value="UniProtKB-KW"/>
</dbReference>
<proteinExistence type="predicted"/>
<keyword evidence="2" id="KW-0645">Protease</keyword>
<keyword evidence="1" id="KW-0812">Transmembrane</keyword>
<reference evidence="2 3" key="1">
    <citation type="submission" date="2020-05" db="EMBL/GenBank/DDBJ databases">
        <title>Genomic Encyclopedia of Type Strains, Phase III (KMG-III): the genomes of soil and plant-associated and newly described type strains.</title>
        <authorList>
            <person name="Whitman W."/>
        </authorList>
    </citation>
    <scope>NUCLEOTIDE SEQUENCE [LARGE SCALE GENOMIC DNA]</scope>
    <source>
        <strain evidence="2 3">KCTC 19046</strain>
    </source>
</reference>
<dbReference type="RefSeq" id="WP_171784824.1">
    <property type="nucleotide sequence ID" value="NZ_BAAAML010000003.1"/>
</dbReference>
<dbReference type="EMBL" id="JABEZU010000004">
    <property type="protein sequence ID" value="NOV98618.1"/>
    <property type="molecule type" value="Genomic_DNA"/>
</dbReference>
<keyword evidence="3" id="KW-1185">Reference proteome</keyword>
<protein>
    <submittedName>
        <fullName evidence="2">Membrane protein implicated in regulation of membrane protease activity</fullName>
    </submittedName>
</protein>
<evidence type="ECO:0000313" key="2">
    <source>
        <dbReference type="EMBL" id="NOV98618.1"/>
    </source>
</evidence>
<gene>
    <name evidence="2" type="ORF">HDG69_003213</name>
</gene>
<sequence length="57" mass="5860">MYQGTTIGSGGALAMTGAAATVYGIVGAWTLVVAGLALLTIVRVMARRRRAVPEPSR</sequence>
<feature type="transmembrane region" description="Helical" evidence="1">
    <location>
        <begin position="20"/>
        <end position="42"/>
    </location>
</feature>
<keyword evidence="1" id="KW-1133">Transmembrane helix</keyword>
<accession>A0ABX2A719</accession>
<keyword evidence="1" id="KW-0472">Membrane</keyword>
<evidence type="ECO:0000256" key="1">
    <source>
        <dbReference type="SAM" id="Phobius"/>
    </source>
</evidence>
<evidence type="ECO:0000313" key="3">
    <source>
        <dbReference type="Proteomes" id="UP000757540"/>
    </source>
</evidence>
<organism evidence="2 3">
    <name type="scientific">Isoptericola halotolerans</name>
    <dbReference type="NCBI Taxonomy" id="300560"/>
    <lineage>
        <taxon>Bacteria</taxon>
        <taxon>Bacillati</taxon>
        <taxon>Actinomycetota</taxon>
        <taxon>Actinomycetes</taxon>
        <taxon>Micrococcales</taxon>
        <taxon>Promicromonosporaceae</taxon>
        <taxon>Isoptericola</taxon>
    </lineage>
</organism>